<organism evidence="5 6">
    <name type="scientific">Myceligenerans pegani</name>
    <dbReference type="NCBI Taxonomy" id="2776917"/>
    <lineage>
        <taxon>Bacteria</taxon>
        <taxon>Bacillati</taxon>
        <taxon>Actinomycetota</taxon>
        <taxon>Actinomycetes</taxon>
        <taxon>Micrococcales</taxon>
        <taxon>Promicromonosporaceae</taxon>
        <taxon>Myceligenerans</taxon>
    </lineage>
</organism>
<dbReference type="Pfam" id="PF00356">
    <property type="entry name" value="LacI"/>
    <property type="match status" value="1"/>
</dbReference>
<dbReference type="GO" id="GO:0003677">
    <property type="term" value="F:DNA binding"/>
    <property type="evidence" value="ECO:0007669"/>
    <property type="project" value="UniProtKB-KW"/>
</dbReference>
<dbReference type="RefSeq" id="WP_192865278.1">
    <property type="nucleotide sequence ID" value="NZ_JADAQT010000110.1"/>
</dbReference>
<dbReference type="CDD" id="cd01392">
    <property type="entry name" value="HTH_LacI"/>
    <property type="match status" value="1"/>
</dbReference>
<dbReference type="Pfam" id="PF13377">
    <property type="entry name" value="Peripla_BP_3"/>
    <property type="match status" value="1"/>
</dbReference>
<comment type="caution">
    <text evidence="5">The sequence shown here is derived from an EMBL/GenBank/DDBJ whole genome shotgun (WGS) entry which is preliminary data.</text>
</comment>
<reference evidence="5 6" key="1">
    <citation type="submission" date="2020-10" db="EMBL/GenBank/DDBJ databases">
        <title>Myceligenerans pegani sp. nov., an endophytic actinomycete isolated from Peganum harmala L. in Xinjiang, China.</title>
        <authorList>
            <person name="Xin L."/>
        </authorList>
    </citation>
    <scope>NUCLEOTIDE SEQUENCE [LARGE SCALE GENOMIC DNA]</scope>
    <source>
        <strain evidence="5 6">TRM65318</strain>
    </source>
</reference>
<dbReference type="Proteomes" id="UP000625527">
    <property type="component" value="Unassembled WGS sequence"/>
</dbReference>
<dbReference type="SMART" id="SM00354">
    <property type="entry name" value="HTH_LACI"/>
    <property type="match status" value="1"/>
</dbReference>
<evidence type="ECO:0000256" key="2">
    <source>
        <dbReference type="ARBA" id="ARBA00023125"/>
    </source>
</evidence>
<dbReference type="EMBL" id="JADAQT010000110">
    <property type="protein sequence ID" value="MBE1878741.1"/>
    <property type="molecule type" value="Genomic_DNA"/>
</dbReference>
<keyword evidence="2 5" id="KW-0238">DNA-binding</keyword>
<evidence type="ECO:0000313" key="5">
    <source>
        <dbReference type="EMBL" id="MBE1878741.1"/>
    </source>
</evidence>
<feature type="domain" description="HTH lacI-type" evidence="4">
    <location>
        <begin position="23"/>
        <end position="77"/>
    </location>
</feature>
<proteinExistence type="predicted"/>
<gene>
    <name evidence="5" type="ORF">IHE71_23885</name>
</gene>
<dbReference type="SUPFAM" id="SSF47413">
    <property type="entry name" value="lambda repressor-like DNA-binding domains"/>
    <property type="match status" value="1"/>
</dbReference>
<dbReference type="PROSITE" id="PS50932">
    <property type="entry name" value="HTH_LACI_2"/>
    <property type="match status" value="1"/>
</dbReference>
<dbReference type="CDD" id="cd06293">
    <property type="entry name" value="PBP1_LacI-like"/>
    <property type="match status" value="1"/>
</dbReference>
<evidence type="ECO:0000313" key="6">
    <source>
        <dbReference type="Proteomes" id="UP000625527"/>
    </source>
</evidence>
<dbReference type="InterPro" id="IPR010982">
    <property type="entry name" value="Lambda_DNA-bd_dom_sf"/>
</dbReference>
<name>A0ABR9N637_9MICO</name>
<keyword evidence="6" id="KW-1185">Reference proteome</keyword>
<dbReference type="Gene3D" id="3.40.50.2300">
    <property type="match status" value="2"/>
</dbReference>
<dbReference type="InterPro" id="IPR028082">
    <property type="entry name" value="Peripla_BP_I"/>
</dbReference>
<evidence type="ECO:0000259" key="4">
    <source>
        <dbReference type="PROSITE" id="PS50932"/>
    </source>
</evidence>
<dbReference type="SUPFAM" id="SSF53822">
    <property type="entry name" value="Periplasmic binding protein-like I"/>
    <property type="match status" value="1"/>
</dbReference>
<evidence type="ECO:0000256" key="3">
    <source>
        <dbReference type="ARBA" id="ARBA00023163"/>
    </source>
</evidence>
<sequence length="361" mass="38219">MADSTKASNAASPASARTVRRRASITDVAKAAGVAVGTVSNVLNKPDRVLPATRERVEAAIAELNFVRNGSARQLRAGTLTSVGVVVLDLSNPFFTDVARGIQDRLERDSFTLMVAGSDEDLDRERRYLRLYEEHGVQGVIVSPATDDIDHVLAVRERGTAVVLLDRPSPVPEVASVAVDDVAGGRLAVEHLIAQGHERVALLNGPHTIRQCRDRREGAAAAMTDAGLDPEVALEEITVPSLTPDGGEAGIRELLALPAAARPSAVFCVNDLVALGVLRTLRRDGVAVPEEIAVVGYDDVTFAAELATPLSSVRQPTLELGTRAADLLFRPEGSAPEQVVFSPELVIRESSTTSPLEAGSP</sequence>
<evidence type="ECO:0000256" key="1">
    <source>
        <dbReference type="ARBA" id="ARBA00023015"/>
    </source>
</evidence>
<dbReference type="InterPro" id="IPR046335">
    <property type="entry name" value="LacI/GalR-like_sensor"/>
</dbReference>
<dbReference type="PANTHER" id="PTHR30146">
    <property type="entry name" value="LACI-RELATED TRANSCRIPTIONAL REPRESSOR"/>
    <property type="match status" value="1"/>
</dbReference>
<dbReference type="Gene3D" id="1.10.260.40">
    <property type="entry name" value="lambda repressor-like DNA-binding domains"/>
    <property type="match status" value="1"/>
</dbReference>
<protein>
    <submittedName>
        <fullName evidence="5">LacI family DNA-binding transcriptional regulator</fullName>
    </submittedName>
</protein>
<dbReference type="InterPro" id="IPR000843">
    <property type="entry name" value="HTH_LacI"/>
</dbReference>
<accession>A0ABR9N637</accession>
<keyword evidence="3" id="KW-0804">Transcription</keyword>
<dbReference type="PANTHER" id="PTHR30146:SF109">
    <property type="entry name" value="HTH-TYPE TRANSCRIPTIONAL REGULATOR GALS"/>
    <property type="match status" value="1"/>
</dbReference>
<keyword evidence="1" id="KW-0805">Transcription regulation</keyword>